<evidence type="ECO:0000313" key="1">
    <source>
        <dbReference type="EMBL" id="ADG31492.1"/>
    </source>
</evidence>
<dbReference type="BioCyc" id="TINT75379:TINT_RS10690-MONOMER"/>
<dbReference type="HOGENOM" id="CLU_035873_0_0_4"/>
<proteinExistence type="predicted"/>
<accession>D5X3D4</accession>
<gene>
    <name evidence="1" type="ordered locus">Tint_2141</name>
</gene>
<dbReference type="InterPro" id="IPR021830">
    <property type="entry name" value="DUF3422"/>
</dbReference>
<protein>
    <recommendedName>
        <fullName evidence="2">Egg lysin</fullName>
    </recommendedName>
</protein>
<name>D5X3D4_THIK1</name>
<dbReference type="AlphaFoldDB" id="D5X3D4"/>
<dbReference type="eggNOG" id="COG4949">
    <property type="taxonomic scope" value="Bacteria"/>
</dbReference>
<evidence type="ECO:0008006" key="2">
    <source>
        <dbReference type="Google" id="ProtNLM"/>
    </source>
</evidence>
<sequence>MSEHPLRQQLHNEIHARPFERVGAPAQVSHQVMLVSPSESQQAFEHLSELLGNLHLPPPAMGSMFHTEQIGPVRLRWERHGEFVSYTFITHEALGPEDPLFERCACDRVSAEWLVRIPGQRLCANHVAVMPEGELGCDTLPDFSAVLDIDALVGSDVADGHAQVFTDLRIAPDGFTRFIVLSKAMSARRRGRLVQRLLEIETYRLLSLLTLPVARELTPQLNRYEQDLVSIMDAIGSNGGAEDAEPNRDHKTLDRLTLLASAVEGVYAASHGRFTAANAYYDLVNRRVTELHEKPIFGLQTIGQFLERRLAPAMQTCAWAARRQQALSERVSRCSNLLRTRVEVAMQQQNRSLLASMNRRQFLQLRLQQTVEGLSVAAITYYMASLVGHLFEAAEPWLHIKPKLAEGISIPIIALIVWIALQRMHHRLERASEAR</sequence>
<dbReference type="KEGG" id="tin:Tint_2141"/>
<reference evidence="1" key="1">
    <citation type="submission" date="2010-04" db="EMBL/GenBank/DDBJ databases">
        <title>Complete sequence of Thiomonas intermedia K12.</title>
        <authorList>
            <consortium name="US DOE Joint Genome Institute"/>
            <person name="Lucas S."/>
            <person name="Copeland A."/>
            <person name="Lapidus A."/>
            <person name="Cheng J.-F."/>
            <person name="Bruce D."/>
            <person name="Goodwin L."/>
            <person name="Pitluck S."/>
            <person name="Davenport K."/>
            <person name="Detter J.C."/>
            <person name="Han C."/>
            <person name="Tapia R."/>
            <person name="Land M."/>
            <person name="Hauser L."/>
            <person name="Kyrpides N."/>
            <person name="Ovchinnikova G."/>
            <person name="Kerfeld C.A."/>
            <person name="Cannon G.C."/>
            <person name="Heinhorst S."/>
            <person name="Woyke T."/>
        </authorList>
    </citation>
    <scope>NUCLEOTIDE SEQUENCE [LARGE SCALE GENOMIC DNA]</scope>
    <source>
        <strain evidence="1">K12</strain>
    </source>
</reference>
<dbReference type="Pfam" id="PF11902">
    <property type="entry name" value="DUF3422"/>
    <property type="match status" value="1"/>
</dbReference>
<organism evidence="1">
    <name type="scientific">Thiomonas intermedia (strain K12)</name>
    <name type="common">Thiobacillus intermedius</name>
    <dbReference type="NCBI Taxonomy" id="75379"/>
    <lineage>
        <taxon>Bacteria</taxon>
        <taxon>Pseudomonadati</taxon>
        <taxon>Pseudomonadota</taxon>
        <taxon>Betaproteobacteria</taxon>
        <taxon>Burkholderiales</taxon>
        <taxon>Thiomonas</taxon>
    </lineage>
</organism>
<dbReference type="EMBL" id="CP002021">
    <property type="protein sequence ID" value="ADG31492.1"/>
    <property type="molecule type" value="Genomic_DNA"/>
</dbReference>